<feature type="region of interest" description="Disordered" evidence="4">
    <location>
        <begin position="592"/>
        <end position="617"/>
    </location>
</feature>
<dbReference type="SMART" id="SM00219">
    <property type="entry name" value="TyrKc"/>
    <property type="match status" value="1"/>
</dbReference>
<evidence type="ECO:0000313" key="8">
    <source>
        <dbReference type="Proteomes" id="UP000318571"/>
    </source>
</evidence>
<feature type="compositionally biased region" description="Low complexity" evidence="4">
    <location>
        <begin position="715"/>
        <end position="748"/>
    </location>
</feature>
<feature type="compositionally biased region" description="Polar residues" evidence="4">
    <location>
        <begin position="1169"/>
        <end position="1181"/>
    </location>
</feature>
<dbReference type="InterPro" id="IPR008266">
    <property type="entry name" value="Tyr_kinase_AS"/>
</dbReference>
<comment type="catalytic activity">
    <reaction evidence="2">
        <text>L-tyrosyl-[protein] + ATP = O-phospho-L-tyrosyl-[protein] + ADP + H(+)</text>
        <dbReference type="Rhea" id="RHEA:10596"/>
        <dbReference type="Rhea" id="RHEA-COMP:10136"/>
        <dbReference type="Rhea" id="RHEA-COMP:20101"/>
        <dbReference type="ChEBI" id="CHEBI:15378"/>
        <dbReference type="ChEBI" id="CHEBI:30616"/>
        <dbReference type="ChEBI" id="CHEBI:46858"/>
        <dbReference type="ChEBI" id="CHEBI:61978"/>
        <dbReference type="ChEBI" id="CHEBI:456216"/>
        <dbReference type="EC" id="2.7.10.1"/>
    </reaction>
</comment>
<feature type="compositionally biased region" description="Low complexity" evidence="4">
    <location>
        <begin position="470"/>
        <end position="486"/>
    </location>
</feature>
<feature type="compositionally biased region" description="Polar residues" evidence="4">
    <location>
        <begin position="776"/>
        <end position="787"/>
    </location>
</feature>
<dbReference type="OrthoDB" id="4062651at2759"/>
<reference evidence="7 8" key="1">
    <citation type="journal article" date="2018" name="Nat. Ecol. Evol.">
        <title>Genomic signatures of mitonuclear coevolution across populations of Tigriopus californicus.</title>
        <authorList>
            <person name="Barreto F.S."/>
            <person name="Watson E.T."/>
            <person name="Lima T.G."/>
            <person name="Willett C.S."/>
            <person name="Edmands S."/>
            <person name="Li W."/>
            <person name="Burton R.S."/>
        </authorList>
    </citation>
    <scope>NUCLEOTIDE SEQUENCE [LARGE SCALE GENOMIC DNA]</scope>
    <source>
        <strain evidence="7 8">San Diego</strain>
    </source>
</reference>
<dbReference type="PRINTS" id="PR00109">
    <property type="entry name" value="TYRKINASE"/>
</dbReference>
<feature type="domain" description="Protein kinase" evidence="6">
    <location>
        <begin position="1321"/>
        <end position="1605"/>
    </location>
</feature>
<sequence>MAICAQLDCNLDHRRVFQAPRKPMSDAISSHWRPPGRRRWRRRLTITTANPTSYGDGVANTINIPRVTKPPSSQSVRSLRKRQPWRISWQMGLWACLLIGSLYGPLCFAHEETLGTTVKLQTSDSTVTPPTLTSPADHRNGRSSSSNSTQIKFDNSEWIPITEASADQIEISRENSTAFGEKVAASTPSSQLISNEPDLLGSSSTARLSSTTTTTKATTTKKKPTPSLVVESDLVSELEITTAKFESGKIDTTNLPGEDFGEDSPTALRVNLDLEEENEGGVEVEKIIEDAGDEGSTISRTPKAFSEAAEDTNDDGDGENEGPLFGRRIKSSYSPSPSGRVTAVNLRTWKETSTLDLNNVSLNRQRKIQPSVLRERKIFLGAQNTNRNSPIGTRRKLDDENNRRVRNRLGEFPTNTEDEEEEEQIDGDDDLEVETNRAVIRLVSTVSPKPFTQAESKDTTASLSAKSEAPTESSFTATTTTTAPTTLPTIRSTDAVVEASRKLPTISIVSGSFTGGRRYSTTLKTTIKAADVVEGQQSTSYGKKRTVVRRLPIWSKPTNETPPNSTASYSREGGQVEKMKTRMRLKDSSIGHIQSKFRANPPHPTVGSSAETPGSAAPSAVILKDLKMLRRNRMRSRITTPRAPTIPFSNEPDRVPRRPVELQTSEGIEATTTSTTTPTNSSTPTTPFTTVATSTTTAWKTPKTTARTISTTTSMTEATVTVPSSTTTANVTTPIPITTTTSSTSTISQPELSTSSPGTKKNNMFGRGDFVPGPHITTSSGEVNASESKNDQERPQSQSDLERQDGKAKVDSQRPDSMREDLMAAIRRKISEKRISSLTDQLGSDSRNENSERIPASKTKADERDANSVRSTELPDIYRPIQKPDTTSLRADPNFRVPQKPRVQFFLRLPNRKPGSAPEKITHLSHIQGKLARLNAAITEGLANERREQELARRRERFKAKRIQEAAESEPEISRNTFVKSNSNVVLSIGQPNPNEENATISHTPRSRVTTSTMSSPISLNSSPRSISRVILPPMERAHYLDVLRERTRAKIAEETTNTSVDPTTGTPETTMTMIKTSTNTPTTTITTTATTTTTTTFTTTSTFTTSTRYMSPITTNTQKPKRTTAKSVKTTSRATMPPVPVTTQKIFEIPPNVVKEHPSSHFRPQEALENNESTPSNNSDEGMMVYANSNSTATVGESSSEAMMNDITGTTIYVVCVLLIIPLAGLVAWGIRYAVRKKDFSNLESGSETGLNCPINDEDMLQINHGKTNPALNNNNNRTTNVDDFDDDEIASNGEISQLDHAEVSEILMKGPWQYDRQNLRLLTVLGEGNFGKVWKAEADNICGYEGTILVAVKTAKEGAPQKEVGDLLQEMKIMQTIGPHPNVVTLLGIAVESEPYLLIMEYVMYGKLLQHLRDQRSKQTNFFQFSSAEQGVDDLGTLQAKDLTKYAYGVAKGMEYIVSKGIIHRDLAARNILIDHKKVCKISDFGLSRNLSDTGSEMYEQKTKGALPIRWMAPESLYFSVFTPKSDVWSFGILMWEIVTLGSTPYPGMGAREVMRRVRDGYRLERPSHCHPDLYKIIAKCWSGDMNKRPDFTELRQELAKLLEDQQGYIDLQNIPENKYYSMTQNSNEEEKL</sequence>
<dbReference type="InterPro" id="IPR017441">
    <property type="entry name" value="Protein_kinase_ATP_BS"/>
</dbReference>
<feature type="compositionally biased region" description="Polar residues" evidence="4">
    <location>
        <begin position="836"/>
        <end position="845"/>
    </location>
</feature>
<feature type="compositionally biased region" description="Acidic residues" evidence="4">
    <location>
        <begin position="308"/>
        <end position="320"/>
    </location>
</feature>
<dbReference type="GO" id="GO:0005524">
    <property type="term" value="F:ATP binding"/>
    <property type="evidence" value="ECO:0007669"/>
    <property type="project" value="UniProtKB-UniRule"/>
</dbReference>
<feature type="region of interest" description="Disordered" evidence="4">
    <location>
        <begin position="407"/>
        <end position="427"/>
    </location>
</feature>
<comment type="subcellular location">
    <subcellularLocation>
        <location evidence="1">Membrane</location>
        <topology evidence="1">Single-pass membrane protein</topology>
    </subcellularLocation>
</comment>
<keyword evidence="8" id="KW-1185">Reference proteome</keyword>
<feature type="region of interest" description="Disordered" evidence="4">
    <location>
        <begin position="121"/>
        <end position="152"/>
    </location>
</feature>
<dbReference type="InterPro" id="IPR050122">
    <property type="entry name" value="RTK"/>
</dbReference>
<evidence type="ECO:0000259" key="6">
    <source>
        <dbReference type="PROSITE" id="PS50011"/>
    </source>
</evidence>
<accession>A0A553PS11</accession>
<feature type="region of interest" description="Disordered" evidence="4">
    <location>
        <begin position="180"/>
        <end position="226"/>
    </location>
</feature>
<evidence type="ECO:0000256" key="2">
    <source>
        <dbReference type="ARBA" id="ARBA00051243"/>
    </source>
</evidence>
<keyword evidence="3" id="KW-0547">Nucleotide-binding</keyword>
<evidence type="ECO:0000256" key="4">
    <source>
        <dbReference type="SAM" id="MobiDB-lite"/>
    </source>
</evidence>
<feature type="compositionally biased region" description="Polar residues" evidence="4">
    <location>
        <begin position="749"/>
        <end position="762"/>
    </location>
</feature>
<organism evidence="7 8">
    <name type="scientific">Tigriopus californicus</name>
    <name type="common">Marine copepod</name>
    <dbReference type="NCBI Taxonomy" id="6832"/>
    <lineage>
        <taxon>Eukaryota</taxon>
        <taxon>Metazoa</taxon>
        <taxon>Ecdysozoa</taxon>
        <taxon>Arthropoda</taxon>
        <taxon>Crustacea</taxon>
        <taxon>Multicrustacea</taxon>
        <taxon>Hexanauplia</taxon>
        <taxon>Copepoda</taxon>
        <taxon>Harpacticoida</taxon>
        <taxon>Harpacticidae</taxon>
        <taxon>Tigriopus</taxon>
    </lineage>
</organism>
<dbReference type="InterPro" id="IPR011009">
    <property type="entry name" value="Kinase-like_dom_sf"/>
</dbReference>
<dbReference type="GO" id="GO:0043235">
    <property type="term" value="C:receptor complex"/>
    <property type="evidence" value="ECO:0007669"/>
    <property type="project" value="TreeGrafter"/>
</dbReference>
<gene>
    <name evidence="7" type="ORF">TCAL_02971</name>
</gene>
<dbReference type="STRING" id="6832.A0A553PS11"/>
<dbReference type="PROSITE" id="PS00107">
    <property type="entry name" value="PROTEIN_KINASE_ATP"/>
    <property type="match status" value="1"/>
</dbReference>
<feature type="compositionally biased region" description="Low complexity" evidence="4">
    <location>
        <begin position="1011"/>
        <end position="1023"/>
    </location>
</feature>
<feature type="compositionally biased region" description="Polar residues" evidence="4">
    <location>
        <begin position="1126"/>
        <end position="1135"/>
    </location>
</feature>
<dbReference type="Gene3D" id="3.30.200.20">
    <property type="entry name" value="Phosphorylase Kinase, domain 1"/>
    <property type="match status" value="1"/>
</dbReference>
<dbReference type="Proteomes" id="UP000318571">
    <property type="component" value="Chromosome 12"/>
</dbReference>
<feature type="region of interest" description="Disordered" evidence="4">
    <location>
        <begin position="555"/>
        <end position="577"/>
    </location>
</feature>
<keyword evidence="5" id="KW-1133">Transmembrane helix</keyword>
<dbReference type="CDD" id="cd00192">
    <property type="entry name" value="PTKc"/>
    <property type="match status" value="1"/>
</dbReference>
<dbReference type="EMBL" id="VCGU01000001">
    <property type="protein sequence ID" value="TRY80476.1"/>
    <property type="molecule type" value="Genomic_DNA"/>
</dbReference>
<feature type="region of interest" description="Disordered" evidence="4">
    <location>
        <begin position="641"/>
        <end position="696"/>
    </location>
</feature>
<dbReference type="InterPro" id="IPR000719">
    <property type="entry name" value="Prot_kinase_dom"/>
</dbReference>
<dbReference type="GO" id="GO:0004714">
    <property type="term" value="F:transmembrane receptor protein tyrosine kinase activity"/>
    <property type="evidence" value="ECO:0007669"/>
    <property type="project" value="UniProtKB-EC"/>
</dbReference>
<feature type="region of interest" description="Disordered" evidence="4">
    <location>
        <begin position="715"/>
        <end position="819"/>
    </location>
</feature>
<feature type="compositionally biased region" description="Polar residues" evidence="4">
    <location>
        <begin position="121"/>
        <end position="134"/>
    </location>
</feature>
<feature type="region of interest" description="Disordered" evidence="4">
    <location>
        <begin position="836"/>
        <end position="870"/>
    </location>
</feature>
<feature type="compositionally biased region" description="Polar residues" evidence="4">
    <location>
        <begin position="990"/>
        <end position="1010"/>
    </location>
</feature>
<feature type="region of interest" description="Disordered" evidence="4">
    <location>
        <begin position="292"/>
        <end position="340"/>
    </location>
</feature>
<feature type="compositionally biased region" description="Acidic residues" evidence="4">
    <location>
        <begin position="416"/>
        <end position="427"/>
    </location>
</feature>
<dbReference type="InterPro" id="IPR001245">
    <property type="entry name" value="Ser-Thr/Tyr_kinase_cat_dom"/>
</dbReference>
<feature type="compositionally biased region" description="Low complexity" evidence="4">
    <location>
        <begin position="670"/>
        <end position="696"/>
    </location>
</feature>
<dbReference type="PANTHER" id="PTHR24416">
    <property type="entry name" value="TYROSINE-PROTEIN KINASE RECEPTOR"/>
    <property type="match status" value="1"/>
</dbReference>
<feature type="compositionally biased region" description="Basic and acidic residues" evidence="4">
    <location>
        <begin position="788"/>
        <end position="819"/>
    </location>
</feature>
<feature type="region of interest" description="Disordered" evidence="4">
    <location>
        <begin position="1155"/>
        <end position="1184"/>
    </location>
</feature>
<dbReference type="GO" id="GO:0007169">
    <property type="term" value="P:cell surface receptor protein tyrosine kinase signaling pathway"/>
    <property type="evidence" value="ECO:0007669"/>
    <property type="project" value="TreeGrafter"/>
</dbReference>
<dbReference type="GO" id="GO:0005886">
    <property type="term" value="C:plasma membrane"/>
    <property type="evidence" value="ECO:0007669"/>
    <property type="project" value="TreeGrafter"/>
</dbReference>
<keyword evidence="5" id="KW-0472">Membrane</keyword>
<feature type="region of interest" description="Disordered" evidence="4">
    <location>
        <begin position="990"/>
        <end position="1023"/>
    </location>
</feature>
<evidence type="ECO:0000256" key="3">
    <source>
        <dbReference type="PROSITE-ProRule" id="PRU10141"/>
    </source>
</evidence>
<feature type="compositionally biased region" description="Polar residues" evidence="4">
    <location>
        <begin position="556"/>
        <end position="569"/>
    </location>
</feature>
<feature type="region of interest" description="Disordered" evidence="4">
    <location>
        <begin position="1265"/>
        <end position="1287"/>
    </location>
</feature>
<dbReference type="PROSITE" id="PS50011">
    <property type="entry name" value="PROTEIN_KINASE_DOM"/>
    <property type="match status" value="1"/>
</dbReference>
<feature type="compositionally biased region" description="Basic and acidic residues" evidence="4">
    <location>
        <begin position="1155"/>
        <end position="1167"/>
    </location>
</feature>
<feature type="binding site" evidence="3">
    <location>
        <position position="1355"/>
    </location>
    <ligand>
        <name>ATP</name>
        <dbReference type="ChEBI" id="CHEBI:30616"/>
    </ligand>
</feature>
<dbReference type="Gene3D" id="1.10.510.10">
    <property type="entry name" value="Transferase(Phosphotransferase) domain 1"/>
    <property type="match status" value="1"/>
</dbReference>
<proteinExistence type="predicted"/>
<feature type="compositionally biased region" description="Low complexity" evidence="4">
    <location>
        <begin position="1269"/>
        <end position="1283"/>
    </location>
</feature>
<dbReference type="Pfam" id="PF07714">
    <property type="entry name" value="PK_Tyr_Ser-Thr"/>
    <property type="match status" value="1"/>
</dbReference>
<dbReference type="SUPFAM" id="SSF56112">
    <property type="entry name" value="Protein kinase-like (PK-like)"/>
    <property type="match status" value="1"/>
</dbReference>
<dbReference type="InterPro" id="IPR020635">
    <property type="entry name" value="Tyr_kinase_cat_dom"/>
</dbReference>
<comment type="caution">
    <text evidence="7">The sequence shown here is derived from an EMBL/GenBank/DDBJ whole genome shotgun (WGS) entry which is preliminary data.</text>
</comment>
<feature type="region of interest" description="Disordered" evidence="4">
    <location>
        <begin position="451"/>
        <end position="486"/>
    </location>
</feature>
<keyword evidence="3" id="KW-0067">ATP-binding</keyword>
<feature type="compositionally biased region" description="Basic and acidic residues" evidence="4">
    <location>
        <begin position="651"/>
        <end position="660"/>
    </location>
</feature>
<feature type="compositionally biased region" description="Polar residues" evidence="4">
    <location>
        <begin position="142"/>
        <end position="152"/>
    </location>
</feature>
<keyword evidence="5" id="KW-0812">Transmembrane</keyword>
<dbReference type="PANTHER" id="PTHR24416:SF481">
    <property type="entry name" value="TIE-LIKE RECEPTOR TYROSINE KINASE"/>
    <property type="match status" value="1"/>
</dbReference>
<feature type="region of interest" description="Disordered" evidence="4">
    <location>
        <begin position="1113"/>
        <end position="1137"/>
    </location>
</feature>
<protein>
    <recommendedName>
        <fullName evidence="6">Protein kinase domain-containing protein</fullName>
    </recommendedName>
</protein>
<evidence type="ECO:0000256" key="5">
    <source>
        <dbReference type="SAM" id="Phobius"/>
    </source>
</evidence>
<evidence type="ECO:0000313" key="7">
    <source>
        <dbReference type="EMBL" id="TRY80476.1"/>
    </source>
</evidence>
<feature type="transmembrane region" description="Helical" evidence="5">
    <location>
        <begin position="1213"/>
        <end position="1232"/>
    </location>
</feature>
<name>A0A553PS11_TIGCA</name>
<feature type="compositionally biased region" description="Low complexity" evidence="4">
    <location>
        <begin position="202"/>
        <end position="218"/>
    </location>
</feature>
<dbReference type="FunFam" id="1.10.510.10:FF:000462">
    <property type="entry name" value="Receptor tyrosine kinase"/>
    <property type="match status" value="1"/>
</dbReference>
<evidence type="ECO:0000256" key="1">
    <source>
        <dbReference type="ARBA" id="ARBA00004167"/>
    </source>
</evidence>
<dbReference type="PROSITE" id="PS00109">
    <property type="entry name" value="PROTEIN_KINASE_TYR"/>
    <property type="match status" value="1"/>
</dbReference>